<protein>
    <submittedName>
        <fullName evidence="2">Uncharacterized protein</fullName>
    </submittedName>
</protein>
<gene>
    <name evidence="2" type="ORF">BVC80_91g8</name>
</gene>
<dbReference type="AlphaFoldDB" id="A0A200Q6N3"/>
<name>A0A200Q6N3_MACCD</name>
<evidence type="ECO:0000313" key="3">
    <source>
        <dbReference type="Proteomes" id="UP000195402"/>
    </source>
</evidence>
<accession>A0A200Q6N3</accession>
<organism evidence="2 3">
    <name type="scientific">Macleaya cordata</name>
    <name type="common">Five-seeded plume-poppy</name>
    <name type="synonym">Bocconia cordata</name>
    <dbReference type="NCBI Taxonomy" id="56857"/>
    <lineage>
        <taxon>Eukaryota</taxon>
        <taxon>Viridiplantae</taxon>
        <taxon>Streptophyta</taxon>
        <taxon>Embryophyta</taxon>
        <taxon>Tracheophyta</taxon>
        <taxon>Spermatophyta</taxon>
        <taxon>Magnoliopsida</taxon>
        <taxon>Ranunculales</taxon>
        <taxon>Papaveraceae</taxon>
        <taxon>Papaveroideae</taxon>
        <taxon>Macleaya</taxon>
    </lineage>
</organism>
<dbReference type="Proteomes" id="UP000195402">
    <property type="component" value="Unassembled WGS sequence"/>
</dbReference>
<dbReference type="EMBL" id="MVGT01002959">
    <property type="protein sequence ID" value="OVA06092.1"/>
    <property type="molecule type" value="Genomic_DNA"/>
</dbReference>
<dbReference type="InParanoid" id="A0A200Q6N3"/>
<comment type="caution">
    <text evidence="2">The sequence shown here is derived from an EMBL/GenBank/DDBJ whole genome shotgun (WGS) entry which is preliminary data.</text>
</comment>
<proteinExistence type="predicted"/>
<keyword evidence="3" id="KW-1185">Reference proteome</keyword>
<evidence type="ECO:0000313" key="2">
    <source>
        <dbReference type="EMBL" id="OVA06092.1"/>
    </source>
</evidence>
<feature type="region of interest" description="Disordered" evidence="1">
    <location>
        <begin position="30"/>
        <end position="54"/>
    </location>
</feature>
<feature type="compositionally biased region" description="Basic and acidic residues" evidence="1">
    <location>
        <begin position="30"/>
        <end position="53"/>
    </location>
</feature>
<evidence type="ECO:0000256" key="1">
    <source>
        <dbReference type="SAM" id="MobiDB-lite"/>
    </source>
</evidence>
<reference evidence="2 3" key="1">
    <citation type="journal article" date="2017" name="Mol. Plant">
        <title>The Genome of Medicinal Plant Macleaya cordata Provides New Insights into Benzylisoquinoline Alkaloids Metabolism.</title>
        <authorList>
            <person name="Liu X."/>
            <person name="Liu Y."/>
            <person name="Huang P."/>
            <person name="Ma Y."/>
            <person name="Qing Z."/>
            <person name="Tang Q."/>
            <person name="Cao H."/>
            <person name="Cheng P."/>
            <person name="Zheng Y."/>
            <person name="Yuan Z."/>
            <person name="Zhou Y."/>
            <person name="Liu J."/>
            <person name="Tang Z."/>
            <person name="Zhuo Y."/>
            <person name="Zhang Y."/>
            <person name="Yu L."/>
            <person name="Huang J."/>
            <person name="Yang P."/>
            <person name="Peng Q."/>
            <person name="Zhang J."/>
            <person name="Jiang W."/>
            <person name="Zhang Z."/>
            <person name="Lin K."/>
            <person name="Ro D.K."/>
            <person name="Chen X."/>
            <person name="Xiong X."/>
            <person name="Shang Y."/>
            <person name="Huang S."/>
            <person name="Zeng J."/>
        </authorList>
    </citation>
    <scope>NUCLEOTIDE SEQUENCE [LARGE SCALE GENOMIC DNA]</scope>
    <source>
        <strain evidence="3">cv. BLH2017</strain>
        <tissue evidence="2">Root</tissue>
    </source>
</reference>
<sequence>MNYSPTSSGSLNFHGKASYIRNSRGYSLRKDRSLVNKKDDESGRKNKNFDTRGKSRKGFMFGPDFIIIQYY</sequence>